<proteinExistence type="predicted"/>
<dbReference type="PANTHER" id="PTHR46236:SF35">
    <property type="entry name" value="MATH DOMAIN-CONTAINING PROTEIN"/>
    <property type="match status" value="1"/>
</dbReference>
<keyword evidence="1" id="KW-0175">Coiled coil</keyword>
<reference evidence="3 4" key="1">
    <citation type="submission" date="2023-03" db="EMBL/GenBank/DDBJ databases">
        <title>WGS of Gossypium arboreum.</title>
        <authorList>
            <person name="Yu D."/>
        </authorList>
    </citation>
    <scope>NUCLEOTIDE SEQUENCE [LARGE SCALE GENOMIC DNA]</scope>
    <source>
        <tissue evidence="3">Leaf</tissue>
    </source>
</reference>
<dbReference type="Pfam" id="PF22486">
    <property type="entry name" value="MATH_2"/>
    <property type="match status" value="1"/>
</dbReference>
<dbReference type="SUPFAM" id="SSF49599">
    <property type="entry name" value="TRAF domain-like"/>
    <property type="match status" value="1"/>
</dbReference>
<evidence type="ECO:0000313" key="3">
    <source>
        <dbReference type="EMBL" id="KAK5794998.1"/>
    </source>
</evidence>
<dbReference type="Proteomes" id="UP001358586">
    <property type="component" value="Chromosome 10"/>
</dbReference>
<accession>A0ABR0NJ19</accession>
<sequence>MEVTWKIEVLSDVPSNRLGVNGQVAKVTWRIENFSSMKDGKYCSEIFTVDGNNWQLWIYPKGDTVGFLSIYLHFAGSANLASKWTRHAHFRIAVIDRLDRKNSKTRGFGSRRSRCQICYLCPPFFLEPVISLFTQVFGLAFGRHCVKVRGKKDYMGLPFIVISY</sequence>
<evidence type="ECO:0000256" key="1">
    <source>
        <dbReference type="ARBA" id="ARBA00023054"/>
    </source>
</evidence>
<dbReference type="SMART" id="SM00061">
    <property type="entry name" value="MATH"/>
    <property type="match status" value="1"/>
</dbReference>
<dbReference type="InterPro" id="IPR002083">
    <property type="entry name" value="MATH/TRAF_dom"/>
</dbReference>
<evidence type="ECO:0000313" key="4">
    <source>
        <dbReference type="Proteomes" id="UP001358586"/>
    </source>
</evidence>
<feature type="domain" description="MATH" evidence="2">
    <location>
        <begin position="24"/>
        <end position="136"/>
    </location>
</feature>
<name>A0ABR0NJ19_GOSAR</name>
<dbReference type="CDD" id="cd00121">
    <property type="entry name" value="MATH"/>
    <property type="match status" value="1"/>
</dbReference>
<keyword evidence="4" id="KW-1185">Reference proteome</keyword>
<dbReference type="EMBL" id="JARKNE010000010">
    <property type="protein sequence ID" value="KAK5794998.1"/>
    <property type="molecule type" value="Genomic_DNA"/>
</dbReference>
<gene>
    <name evidence="3" type="ORF">PVK06_036252</name>
</gene>
<dbReference type="Gene3D" id="2.60.210.10">
    <property type="entry name" value="Apoptosis, Tumor Necrosis Factor Receptor Associated Protein 2, Chain A"/>
    <property type="match status" value="1"/>
</dbReference>
<dbReference type="PROSITE" id="PS50144">
    <property type="entry name" value="MATH"/>
    <property type="match status" value="1"/>
</dbReference>
<dbReference type="PANTHER" id="PTHR46236">
    <property type="entry name" value="TRAF-LIKE SUPERFAMILY PROTEIN"/>
    <property type="match status" value="1"/>
</dbReference>
<organism evidence="3 4">
    <name type="scientific">Gossypium arboreum</name>
    <name type="common">Tree cotton</name>
    <name type="synonym">Gossypium nanking</name>
    <dbReference type="NCBI Taxonomy" id="29729"/>
    <lineage>
        <taxon>Eukaryota</taxon>
        <taxon>Viridiplantae</taxon>
        <taxon>Streptophyta</taxon>
        <taxon>Embryophyta</taxon>
        <taxon>Tracheophyta</taxon>
        <taxon>Spermatophyta</taxon>
        <taxon>Magnoliopsida</taxon>
        <taxon>eudicotyledons</taxon>
        <taxon>Gunneridae</taxon>
        <taxon>Pentapetalae</taxon>
        <taxon>rosids</taxon>
        <taxon>malvids</taxon>
        <taxon>Malvales</taxon>
        <taxon>Malvaceae</taxon>
        <taxon>Malvoideae</taxon>
        <taxon>Gossypium</taxon>
    </lineage>
</organism>
<protein>
    <recommendedName>
        <fullName evidence="2">MATH domain-containing protein</fullName>
    </recommendedName>
</protein>
<comment type="caution">
    <text evidence="3">The sequence shown here is derived from an EMBL/GenBank/DDBJ whole genome shotgun (WGS) entry which is preliminary data.</text>
</comment>
<dbReference type="InterPro" id="IPR050804">
    <property type="entry name" value="MCC"/>
</dbReference>
<dbReference type="InterPro" id="IPR008974">
    <property type="entry name" value="TRAF-like"/>
</dbReference>
<evidence type="ECO:0000259" key="2">
    <source>
        <dbReference type="PROSITE" id="PS50144"/>
    </source>
</evidence>